<accession>A0ABT7PF62</accession>
<sequence length="83" mass="9231">MPTVVIQPNGQLRTIFDDSLDLRAVGRISIERGSYVEPNFDGQWTADLSVVDGPVLGPYDKRSDALAAEVTWLNANWVLRQTD</sequence>
<protein>
    <submittedName>
        <fullName evidence="1">Uncharacterized protein</fullName>
    </submittedName>
</protein>
<evidence type="ECO:0000313" key="2">
    <source>
        <dbReference type="Proteomes" id="UP001239462"/>
    </source>
</evidence>
<gene>
    <name evidence="1" type="ORF">QTN89_06785</name>
</gene>
<keyword evidence="2" id="KW-1185">Reference proteome</keyword>
<reference evidence="1 2" key="1">
    <citation type="submission" date="2023-06" db="EMBL/GenBank/DDBJ databases">
        <title>Roseiconus lacunae JC819 isolated from Gulf of Mannar region, Tamil Nadu.</title>
        <authorList>
            <person name="Pk S."/>
            <person name="Ch S."/>
            <person name="Ch V.R."/>
        </authorList>
    </citation>
    <scope>NUCLEOTIDE SEQUENCE [LARGE SCALE GENOMIC DNA]</scope>
    <source>
        <strain evidence="1 2">JC819</strain>
    </source>
</reference>
<evidence type="ECO:0000313" key="1">
    <source>
        <dbReference type="EMBL" id="MDM4015130.1"/>
    </source>
</evidence>
<dbReference type="Proteomes" id="UP001239462">
    <property type="component" value="Unassembled WGS sequence"/>
</dbReference>
<proteinExistence type="predicted"/>
<dbReference type="EMBL" id="JASZZN010000004">
    <property type="protein sequence ID" value="MDM4015130.1"/>
    <property type="molecule type" value="Genomic_DNA"/>
</dbReference>
<organism evidence="1 2">
    <name type="scientific">Roseiconus lacunae</name>
    <dbReference type="NCBI Taxonomy" id="2605694"/>
    <lineage>
        <taxon>Bacteria</taxon>
        <taxon>Pseudomonadati</taxon>
        <taxon>Planctomycetota</taxon>
        <taxon>Planctomycetia</taxon>
        <taxon>Pirellulales</taxon>
        <taxon>Pirellulaceae</taxon>
        <taxon>Roseiconus</taxon>
    </lineage>
</organism>
<name>A0ABT7PF62_9BACT</name>
<comment type="caution">
    <text evidence="1">The sequence shown here is derived from an EMBL/GenBank/DDBJ whole genome shotgun (WGS) entry which is preliminary data.</text>
</comment>